<comment type="caution">
    <text evidence="1">The sequence shown here is derived from an EMBL/GenBank/DDBJ whole genome shotgun (WGS) entry which is preliminary data.</text>
</comment>
<organism evidence="1 2">
    <name type="scientific">Tanacetum coccineum</name>
    <dbReference type="NCBI Taxonomy" id="301880"/>
    <lineage>
        <taxon>Eukaryota</taxon>
        <taxon>Viridiplantae</taxon>
        <taxon>Streptophyta</taxon>
        <taxon>Embryophyta</taxon>
        <taxon>Tracheophyta</taxon>
        <taxon>Spermatophyta</taxon>
        <taxon>Magnoliopsida</taxon>
        <taxon>eudicotyledons</taxon>
        <taxon>Gunneridae</taxon>
        <taxon>Pentapetalae</taxon>
        <taxon>asterids</taxon>
        <taxon>campanulids</taxon>
        <taxon>Asterales</taxon>
        <taxon>Asteraceae</taxon>
        <taxon>Asteroideae</taxon>
        <taxon>Anthemideae</taxon>
        <taxon>Anthemidinae</taxon>
        <taxon>Tanacetum</taxon>
    </lineage>
</organism>
<proteinExistence type="predicted"/>
<protein>
    <submittedName>
        <fullName evidence="1">Uncharacterized protein</fullName>
    </submittedName>
</protein>
<evidence type="ECO:0000313" key="2">
    <source>
        <dbReference type="Proteomes" id="UP001151760"/>
    </source>
</evidence>
<sequence length="376" mass="42047">MDDPNITMEEYIRLEEEKACRRVKCITGKLLLFDDTFTSQATLSCEPTVSPLNDNEIDFRISFDESDDEDYTPTVSYFDDLDYLKDFENEFPAIVYNDALTSKLDILTEPTDNDDKPRMDVSVIPLANEINIDVGTYAQGMLMEHRDAQGQSVFTSRTWRRLFKIQGPLLGGVRRCMSWREFILGMGQHTAEEIESVGFGAYWVESARQIPDKGDLSAYWVGISSAGNFLGTTPSYTSIRDSMLRLCHRLIACSIAGRSQICEELDDTWVWVALGLERQQVTATGAPKVAKDALVVDEGASAVPAPAQVPQPPPAAGLARTMAQRIARLEEDVHGMRGALGEQREAGVRYTSYADFQIPYVRRTRLRTDDVDTSAP</sequence>
<dbReference type="Proteomes" id="UP001151760">
    <property type="component" value="Unassembled WGS sequence"/>
</dbReference>
<reference evidence="1" key="2">
    <citation type="submission" date="2022-01" db="EMBL/GenBank/DDBJ databases">
        <authorList>
            <person name="Yamashiro T."/>
            <person name="Shiraishi A."/>
            <person name="Satake H."/>
            <person name="Nakayama K."/>
        </authorList>
    </citation>
    <scope>NUCLEOTIDE SEQUENCE</scope>
</reference>
<name>A0ABQ4ZG90_9ASTR</name>
<dbReference type="EMBL" id="BQNB010011334">
    <property type="protein sequence ID" value="GJS89219.1"/>
    <property type="molecule type" value="Genomic_DNA"/>
</dbReference>
<evidence type="ECO:0000313" key="1">
    <source>
        <dbReference type="EMBL" id="GJS89219.1"/>
    </source>
</evidence>
<reference evidence="1" key="1">
    <citation type="journal article" date="2022" name="Int. J. Mol. Sci.">
        <title>Draft Genome of Tanacetum Coccineum: Genomic Comparison of Closely Related Tanacetum-Family Plants.</title>
        <authorList>
            <person name="Yamashiro T."/>
            <person name="Shiraishi A."/>
            <person name="Nakayama K."/>
            <person name="Satake H."/>
        </authorList>
    </citation>
    <scope>NUCLEOTIDE SEQUENCE</scope>
</reference>
<gene>
    <name evidence="1" type="ORF">Tco_0771855</name>
</gene>
<keyword evidence="2" id="KW-1185">Reference proteome</keyword>
<accession>A0ABQ4ZG90</accession>